<dbReference type="SUPFAM" id="SSF48425">
    <property type="entry name" value="Sec7 domain"/>
    <property type="match status" value="1"/>
</dbReference>
<reference evidence="1 2" key="1">
    <citation type="submission" date="2015-02" db="EMBL/GenBank/DDBJ databases">
        <title>Improved understanding of the partial-nitritation anammox process through 23 genomes representing the majority of the microbial community.</title>
        <authorList>
            <person name="Speth D.R."/>
            <person name="In T Zandt M."/>
            <person name="Guerrero Cruz S."/>
            <person name="Jetten M.S."/>
            <person name="Dutilh B.E."/>
        </authorList>
    </citation>
    <scope>NUCLEOTIDE SEQUENCE [LARGE SCALE GENOMIC DNA]</scope>
    <source>
        <strain evidence="1">OLB20</strain>
    </source>
</reference>
<dbReference type="STRING" id="1617426.TR69_WS6001000750"/>
<organism evidence="1 2">
    <name type="scientific">candidate division WS6 bacterium OLB20</name>
    <dbReference type="NCBI Taxonomy" id="1617426"/>
    <lineage>
        <taxon>Bacteria</taxon>
        <taxon>Candidatus Dojkabacteria</taxon>
    </lineage>
</organism>
<gene>
    <name evidence="1" type="ORF">TR69_WS6001000750</name>
</gene>
<dbReference type="GO" id="GO:0032012">
    <property type="term" value="P:regulation of ARF protein signal transduction"/>
    <property type="evidence" value="ECO:0007669"/>
    <property type="project" value="InterPro"/>
</dbReference>
<accession>A0A136LYL2</accession>
<dbReference type="AlphaFoldDB" id="A0A136LYL2"/>
<protein>
    <submittedName>
        <fullName evidence="1">Uncharacterized protein</fullName>
    </submittedName>
</protein>
<comment type="caution">
    <text evidence="1">The sequence shown here is derived from an EMBL/GenBank/DDBJ whole genome shotgun (WGS) entry which is preliminary data.</text>
</comment>
<dbReference type="Proteomes" id="UP000070457">
    <property type="component" value="Unassembled WGS sequence"/>
</dbReference>
<dbReference type="GO" id="GO:0005085">
    <property type="term" value="F:guanyl-nucleotide exchange factor activity"/>
    <property type="evidence" value="ECO:0007669"/>
    <property type="project" value="InterPro"/>
</dbReference>
<sequence>MEDQNADAKPLSLEDIAKGDLGGLSSSIRIVTAPKIANEKLIAFFELMHLKSVPLEEAVRIFLTIDRLIEEGKMTEDIINNLSDSPASVLPDNQEQTE</sequence>
<evidence type="ECO:0000313" key="1">
    <source>
        <dbReference type="EMBL" id="KXK26735.1"/>
    </source>
</evidence>
<proteinExistence type="predicted"/>
<dbReference type="EMBL" id="JYNZ01000003">
    <property type="protein sequence ID" value="KXK26735.1"/>
    <property type="molecule type" value="Genomic_DNA"/>
</dbReference>
<dbReference type="InterPro" id="IPR035999">
    <property type="entry name" value="Sec7_dom_sf"/>
</dbReference>
<evidence type="ECO:0000313" key="2">
    <source>
        <dbReference type="Proteomes" id="UP000070457"/>
    </source>
</evidence>
<name>A0A136LYL2_9BACT</name>